<name>A0A2H3J838_WOLCO</name>
<feature type="compositionally biased region" description="Basic residues" evidence="1">
    <location>
        <begin position="1"/>
        <end position="10"/>
    </location>
</feature>
<dbReference type="STRING" id="742152.A0A2H3J838"/>
<evidence type="ECO:0000313" key="2">
    <source>
        <dbReference type="EMBL" id="PCH38400.1"/>
    </source>
</evidence>
<sequence length="228" mass="23677">MRRHRRHAGTKRAAEGEPTGPTTRSAKTPKTDSAAGPTTARGRAKGGKRGPKTNLAVSQFKARAMPLHVNITHTPPVLPDAEENKGESETTTVPVASIDPGFIASTTLVPSTFTTGTYGWKGSKRLTIELPNTPNEEGEKEKVHVVLSINAVVMGSKSTQKEPAGAATAENGDGEEQAGAQDDSEEKNDADAKEASGTGEPMDADITEATKEPEPEAPAEGAAAESAA</sequence>
<dbReference type="AlphaFoldDB" id="A0A2H3J838"/>
<gene>
    <name evidence="2" type="ORF">WOLCODRAFT_64606</name>
</gene>
<keyword evidence="3" id="KW-1185">Reference proteome</keyword>
<feature type="compositionally biased region" description="Low complexity" evidence="1">
    <location>
        <begin position="218"/>
        <end position="228"/>
    </location>
</feature>
<organism evidence="2 3">
    <name type="scientific">Wolfiporia cocos (strain MD-104)</name>
    <name type="common">Brown rot fungus</name>
    <dbReference type="NCBI Taxonomy" id="742152"/>
    <lineage>
        <taxon>Eukaryota</taxon>
        <taxon>Fungi</taxon>
        <taxon>Dikarya</taxon>
        <taxon>Basidiomycota</taxon>
        <taxon>Agaricomycotina</taxon>
        <taxon>Agaricomycetes</taxon>
        <taxon>Polyporales</taxon>
        <taxon>Phaeolaceae</taxon>
        <taxon>Wolfiporia</taxon>
    </lineage>
</organism>
<evidence type="ECO:0000256" key="1">
    <source>
        <dbReference type="SAM" id="MobiDB-lite"/>
    </source>
</evidence>
<dbReference type="EMBL" id="KB467942">
    <property type="protein sequence ID" value="PCH38400.1"/>
    <property type="molecule type" value="Genomic_DNA"/>
</dbReference>
<accession>A0A2H3J838</accession>
<feature type="region of interest" description="Disordered" evidence="1">
    <location>
        <begin position="1"/>
        <end position="53"/>
    </location>
</feature>
<proteinExistence type="predicted"/>
<dbReference type="Proteomes" id="UP000218811">
    <property type="component" value="Unassembled WGS sequence"/>
</dbReference>
<feature type="compositionally biased region" description="Acidic residues" evidence="1">
    <location>
        <begin position="172"/>
        <end position="186"/>
    </location>
</feature>
<reference evidence="2 3" key="1">
    <citation type="journal article" date="2012" name="Science">
        <title>The Paleozoic origin of enzymatic lignin decomposition reconstructed from 31 fungal genomes.</title>
        <authorList>
            <person name="Floudas D."/>
            <person name="Binder M."/>
            <person name="Riley R."/>
            <person name="Barry K."/>
            <person name="Blanchette R.A."/>
            <person name="Henrissat B."/>
            <person name="Martinez A.T."/>
            <person name="Otillar R."/>
            <person name="Spatafora J.W."/>
            <person name="Yadav J.S."/>
            <person name="Aerts A."/>
            <person name="Benoit I."/>
            <person name="Boyd A."/>
            <person name="Carlson A."/>
            <person name="Copeland A."/>
            <person name="Coutinho P.M."/>
            <person name="de Vries R.P."/>
            <person name="Ferreira P."/>
            <person name="Findley K."/>
            <person name="Foster B."/>
            <person name="Gaskell J."/>
            <person name="Glotzer D."/>
            <person name="Gorecki P."/>
            <person name="Heitman J."/>
            <person name="Hesse C."/>
            <person name="Hori C."/>
            <person name="Igarashi K."/>
            <person name="Jurgens J.A."/>
            <person name="Kallen N."/>
            <person name="Kersten P."/>
            <person name="Kohler A."/>
            <person name="Kuees U."/>
            <person name="Kumar T.K.A."/>
            <person name="Kuo A."/>
            <person name="LaButti K."/>
            <person name="Larrondo L.F."/>
            <person name="Lindquist E."/>
            <person name="Ling A."/>
            <person name="Lombard V."/>
            <person name="Lucas S."/>
            <person name="Lundell T."/>
            <person name="Martin R."/>
            <person name="McLaughlin D.J."/>
            <person name="Morgenstern I."/>
            <person name="Morin E."/>
            <person name="Murat C."/>
            <person name="Nagy L.G."/>
            <person name="Nolan M."/>
            <person name="Ohm R.A."/>
            <person name="Patyshakuliyeva A."/>
            <person name="Rokas A."/>
            <person name="Ruiz-Duenas F.J."/>
            <person name="Sabat G."/>
            <person name="Salamov A."/>
            <person name="Samejima M."/>
            <person name="Schmutz J."/>
            <person name="Slot J.C."/>
            <person name="St John F."/>
            <person name="Stenlid J."/>
            <person name="Sun H."/>
            <person name="Sun S."/>
            <person name="Syed K."/>
            <person name="Tsang A."/>
            <person name="Wiebenga A."/>
            <person name="Young D."/>
            <person name="Pisabarro A."/>
            <person name="Eastwood D.C."/>
            <person name="Martin F."/>
            <person name="Cullen D."/>
            <person name="Grigoriev I.V."/>
            <person name="Hibbett D.S."/>
        </authorList>
    </citation>
    <scope>NUCLEOTIDE SEQUENCE [LARGE SCALE GENOMIC DNA]</scope>
    <source>
        <strain evidence="2 3">MD-104</strain>
    </source>
</reference>
<dbReference type="OMA" id="INITHTP"/>
<dbReference type="OrthoDB" id="2497589at2759"/>
<feature type="compositionally biased region" description="Basic residues" evidence="1">
    <location>
        <begin position="42"/>
        <end position="51"/>
    </location>
</feature>
<protein>
    <submittedName>
        <fullName evidence="2">Uncharacterized protein</fullName>
    </submittedName>
</protein>
<evidence type="ECO:0000313" key="3">
    <source>
        <dbReference type="Proteomes" id="UP000218811"/>
    </source>
</evidence>
<feature type="region of interest" description="Disordered" evidence="1">
    <location>
        <begin position="154"/>
        <end position="228"/>
    </location>
</feature>